<dbReference type="InterPro" id="IPR019489">
    <property type="entry name" value="Clp_ATPase_C"/>
</dbReference>
<keyword evidence="6" id="KW-0812">Transmembrane</keyword>
<dbReference type="EMBL" id="MHKI01000020">
    <property type="protein sequence ID" value="OGY86417.1"/>
    <property type="molecule type" value="Genomic_DNA"/>
</dbReference>
<dbReference type="Gene3D" id="1.10.8.60">
    <property type="match status" value="2"/>
</dbReference>
<dbReference type="SUPFAM" id="SSF81923">
    <property type="entry name" value="Double Clp-N motif"/>
    <property type="match status" value="1"/>
</dbReference>
<accession>A0A1G2BDZ3</accession>
<evidence type="ECO:0000256" key="1">
    <source>
        <dbReference type="ARBA" id="ARBA00022737"/>
    </source>
</evidence>
<organism evidence="8 9">
    <name type="scientific">Candidatus Kerfeldbacteria bacterium RIFOXYB2_FULL_38_14</name>
    <dbReference type="NCBI Taxonomy" id="1798547"/>
    <lineage>
        <taxon>Bacteria</taxon>
        <taxon>Candidatus Kerfeldiibacteriota</taxon>
    </lineage>
</organism>
<dbReference type="Pfam" id="PF07724">
    <property type="entry name" value="AAA_2"/>
    <property type="match status" value="1"/>
</dbReference>
<evidence type="ECO:0000256" key="3">
    <source>
        <dbReference type="ARBA" id="ARBA00022840"/>
    </source>
</evidence>
<evidence type="ECO:0000313" key="8">
    <source>
        <dbReference type="EMBL" id="OGY86417.1"/>
    </source>
</evidence>
<dbReference type="Pfam" id="PF17871">
    <property type="entry name" value="AAA_lid_9"/>
    <property type="match status" value="1"/>
</dbReference>
<keyword evidence="6" id="KW-1133">Transmembrane helix</keyword>
<dbReference type="GO" id="GO:0005524">
    <property type="term" value="F:ATP binding"/>
    <property type="evidence" value="ECO:0007669"/>
    <property type="project" value="UniProtKB-KW"/>
</dbReference>
<evidence type="ECO:0000256" key="4">
    <source>
        <dbReference type="ARBA" id="ARBA00023186"/>
    </source>
</evidence>
<dbReference type="Gene3D" id="1.10.1780.10">
    <property type="entry name" value="Clp, N-terminal domain"/>
    <property type="match status" value="1"/>
</dbReference>
<evidence type="ECO:0000259" key="7">
    <source>
        <dbReference type="PROSITE" id="PS51903"/>
    </source>
</evidence>
<dbReference type="InterPro" id="IPR050130">
    <property type="entry name" value="ClpA_ClpB"/>
</dbReference>
<keyword evidence="3" id="KW-0067">ATP-binding</keyword>
<sequence>METPPIKTNIKFINCASCSGFGYELSPQKEHLLCTACHAKPPFFAILDRQLLFWGQLITQNGITERKFQRSIHTVFNIMLMAWGVLGLSAFLYSAYLYFYPTFPSLFGLADLFTTPNKFLAVFWLSLATDFLLYYRLDLIKASQKSFDYSLSALKKEEKEKKHFKWPANPTYEKFQKQPQHKKIDIASYFTTECLQTIEHAYLTAKRLDHHQITPLHLLVALLDGGSVATMMVRLGISKNALVQKIGKAMSREGIESGRGIDLGLESRQIFFYAFEEARLHKRKFVDTMELFIAIIHHDPWVSEIFYDLEIEEKTLQHVIEWIHIQRNLVSEYQQWSQKSRHKPKGIMDRAMTARPSPVLESLAQDYTGVALNGGFFPMFGRQKEMAQVMRILTARNGNILLVGPAGGGKSTILQGIAERMAAEDMPPQWQDKRFLVLDPGALVANAQGVGAIEGRMLAVIKEVNVAGNILLGIEDIHHLLNMRSTTGSEDAGSILMNALSQGYLQVVATTTTQEYQEFIGTKETFLRRFQVVKIEELDRDDAILVLEAKAGELEYKHKVFFTYAAIEAAVDLSSAFIQDRYLPAKALDIIAEAATYTQNKKGDNSLVSKEEIAEIISEKTNVQVTAITEDEKEKLLNLESIMHQRVVGQEEAIIAIASALRRAREGLRDVGRPIANLLFLGPTGVGKTETAKTIAEVYFGNEKNMIRLDMSEYQDVDALSKLIGHKGERGILTEAVRLKPFSLVLLDEFEKAHPDILNIFLQVMDDGRLTDGLGRTVDLSNCMIIATSNAATQQIQNGLTAGLKTDQIKNKLMEEVLPRIFKPELLNRFDNVVMFSPLNFDQVLLITEKMVHKLTQKLQEQRGIVLVVSKPALLEVAKKGYDPLYGARPLRRAIQDTIDDAVAKLLLSEKINRRDKIILEAGGEVRLERAARL</sequence>
<proteinExistence type="predicted"/>
<feature type="transmembrane region" description="Helical" evidence="6">
    <location>
        <begin position="216"/>
        <end position="237"/>
    </location>
</feature>
<dbReference type="CDD" id="cd19499">
    <property type="entry name" value="RecA-like_ClpB_Hsp104-like"/>
    <property type="match status" value="1"/>
</dbReference>
<dbReference type="AlphaFoldDB" id="A0A1G2BDZ3"/>
<feature type="domain" description="Clp R" evidence="7">
    <location>
        <begin position="186"/>
        <end position="328"/>
    </location>
</feature>
<dbReference type="PANTHER" id="PTHR11638">
    <property type="entry name" value="ATP-DEPENDENT CLP PROTEASE"/>
    <property type="match status" value="1"/>
</dbReference>
<dbReference type="InterPro" id="IPR027417">
    <property type="entry name" value="P-loop_NTPase"/>
</dbReference>
<keyword evidence="1 5" id="KW-0677">Repeat</keyword>
<dbReference type="PROSITE" id="PS51903">
    <property type="entry name" value="CLP_R"/>
    <property type="match status" value="1"/>
</dbReference>
<dbReference type="PRINTS" id="PR00300">
    <property type="entry name" value="CLPPROTEASEA"/>
</dbReference>
<comment type="caution">
    <text evidence="8">The sequence shown here is derived from an EMBL/GenBank/DDBJ whole genome shotgun (WGS) entry which is preliminary data.</text>
</comment>
<dbReference type="GO" id="GO:0005737">
    <property type="term" value="C:cytoplasm"/>
    <property type="evidence" value="ECO:0007669"/>
    <property type="project" value="TreeGrafter"/>
</dbReference>
<dbReference type="GO" id="GO:0016887">
    <property type="term" value="F:ATP hydrolysis activity"/>
    <property type="evidence" value="ECO:0007669"/>
    <property type="project" value="InterPro"/>
</dbReference>
<dbReference type="InterPro" id="IPR004176">
    <property type="entry name" value="Clp_R_N"/>
</dbReference>
<dbReference type="InterPro" id="IPR041546">
    <property type="entry name" value="ClpA/ClpB_AAA_lid"/>
</dbReference>
<dbReference type="InterPro" id="IPR003593">
    <property type="entry name" value="AAA+_ATPase"/>
</dbReference>
<dbReference type="SMART" id="SM00382">
    <property type="entry name" value="AAA"/>
    <property type="match status" value="2"/>
</dbReference>
<feature type="transmembrane region" description="Helical" evidence="6">
    <location>
        <begin position="119"/>
        <end position="137"/>
    </location>
</feature>
<evidence type="ECO:0000256" key="2">
    <source>
        <dbReference type="ARBA" id="ARBA00022741"/>
    </source>
</evidence>
<evidence type="ECO:0000256" key="6">
    <source>
        <dbReference type="SAM" id="Phobius"/>
    </source>
</evidence>
<dbReference type="Proteomes" id="UP000176420">
    <property type="component" value="Unassembled WGS sequence"/>
</dbReference>
<dbReference type="SUPFAM" id="SSF52540">
    <property type="entry name" value="P-loop containing nucleoside triphosphate hydrolases"/>
    <property type="match status" value="2"/>
</dbReference>
<reference evidence="8 9" key="1">
    <citation type="journal article" date="2016" name="Nat. Commun.">
        <title>Thousands of microbial genomes shed light on interconnected biogeochemical processes in an aquifer system.</title>
        <authorList>
            <person name="Anantharaman K."/>
            <person name="Brown C.T."/>
            <person name="Hug L.A."/>
            <person name="Sharon I."/>
            <person name="Castelle C.J."/>
            <person name="Probst A.J."/>
            <person name="Thomas B.C."/>
            <person name="Singh A."/>
            <person name="Wilkins M.J."/>
            <person name="Karaoz U."/>
            <person name="Brodie E.L."/>
            <person name="Williams K.H."/>
            <person name="Hubbard S.S."/>
            <person name="Banfield J.F."/>
        </authorList>
    </citation>
    <scope>NUCLEOTIDE SEQUENCE [LARGE SCALE GENOMIC DNA]</scope>
</reference>
<protein>
    <recommendedName>
        <fullName evidence="7">Clp R domain-containing protein</fullName>
    </recommendedName>
</protein>
<gene>
    <name evidence="8" type="ORF">A2319_01190</name>
</gene>
<keyword evidence="6" id="KW-0472">Membrane</keyword>
<dbReference type="InterPro" id="IPR001270">
    <property type="entry name" value="ClpA/B"/>
</dbReference>
<dbReference type="CDD" id="cd00009">
    <property type="entry name" value="AAA"/>
    <property type="match status" value="1"/>
</dbReference>
<dbReference type="Pfam" id="PF00004">
    <property type="entry name" value="AAA"/>
    <property type="match status" value="1"/>
</dbReference>
<dbReference type="PANTHER" id="PTHR11638:SF175">
    <property type="entry name" value="ATP-DEPENDENT CLP PROTEASE, ATP-BINDING SUBUNIT CLPC"/>
    <property type="match status" value="1"/>
</dbReference>
<feature type="transmembrane region" description="Helical" evidence="6">
    <location>
        <begin position="75"/>
        <end position="99"/>
    </location>
</feature>
<dbReference type="InterPro" id="IPR003959">
    <property type="entry name" value="ATPase_AAA_core"/>
</dbReference>
<dbReference type="Pfam" id="PF02861">
    <property type="entry name" value="Clp_N"/>
    <property type="match status" value="1"/>
</dbReference>
<name>A0A1G2BDZ3_9BACT</name>
<keyword evidence="4" id="KW-0143">Chaperone</keyword>
<dbReference type="InterPro" id="IPR036628">
    <property type="entry name" value="Clp_N_dom_sf"/>
</dbReference>
<dbReference type="SMART" id="SM01086">
    <property type="entry name" value="ClpB_D2-small"/>
    <property type="match status" value="1"/>
</dbReference>
<evidence type="ECO:0000256" key="5">
    <source>
        <dbReference type="PROSITE-ProRule" id="PRU01251"/>
    </source>
</evidence>
<dbReference type="GO" id="GO:0034605">
    <property type="term" value="P:cellular response to heat"/>
    <property type="evidence" value="ECO:0007669"/>
    <property type="project" value="TreeGrafter"/>
</dbReference>
<evidence type="ECO:0000313" key="9">
    <source>
        <dbReference type="Proteomes" id="UP000176420"/>
    </source>
</evidence>
<dbReference type="Pfam" id="PF10431">
    <property type="entry name" value="ClpB_D2-small"/>
    <property type="match status" value="1"/>
</dbReference>
<dbReference type="Gene3D" id="3.40.50.300">
    <property type="entry name" value="P-loop containing nucleotide triphosphate hydrolases"/>
    <property type="match status" value="2"/>
</dbReference>
<keyword evidence="2" id="KW-0547">Nucleotide-binding</keyword>